<name>A0ABS5CA36_9BACL</name>
<organism evidence="2 3">
    <name type="scientific">Paenibacillus lignilyticus</name>
    <dbReference type="NCBI Taxonomy" id="1172615"/>
    <lineage>
        <taxon>Bacteria</taxon>
        <taxon>Bacillati</taxon>
        <taxon>Bacillota</taxon>
        <taxon>Bacilli</taxon>
        <taxon>Bacillales</taxon>
        <taxon>Paenibacillaceae</taxon>
        <taxon>Paenibacillus</taxon>
    </lineage>
</organism>
<accession>A0ABS5CA36</accession>
<keyword evidence="1" id="KW-0472">Membrane</keyword>
<dbReference type="Proteomes" id="UP000673394">
    <property type="component" value="Unassembled WGS sequence"/>
</dbReference>
<comment type="caution">
    <text evidence="2">The sequence shown here is derived from an EMBL/GenBank/DDBJ whole genome shotgun (WGS) entry which is preliminary data.</text>
</comment>
<keyword evidence="3" id="KW-1185">Reference proteome</keyword>
<keyword evidence="1" id="KW-0812">Transmembrane</keyword>
<dbReference type="EMBL" id="JAGKSP010000002">
    <property type="protein sequence ID" value="MBP3962517.1"/>
    <property type="molecule type" value="Genomic_DNA"/>
</dbReference>
<sequence>MVIKSIQTNYHSYLSGIKGDIDPIIKTMRNQNGERWRGKAWKGPVKTVSGYFKQAKLLKGISWTTLPIIGPIAAGVTAGNYAQWPLWIGILAALALMIIIYYLLVQAYIHKMAAIGQPEFHVEAFKAKRPREYEQVWAPFVKKDDFTFEGLYNLVNAVFSQHDQDPSSVAYVVAYSQSQHDFMQTSIAELKSTITEQEAAIATLKDELVESDSAVYTLTKVLKAITENQYRYVNDALAFTDLDFISGFSLYRQEGNTLKLMMDKGTTGKKRDLDLESDQDFAAVAAAKDMMGQAYSNNPYPGRHVVAFRMDMLEEETWVWCFHFDDDDERALSLILDNDIIESRQIRRVIHAFCLTIQKRMLSQKEVDLDAGAQ</sequence>
<reference evidence="2 3" key="1">
    <citation type="submission" date="2021-04" db="EMBL/GenBank/DDBJ databases">
        <title>Paenibacillus sp. DLE-14 whole genome sequence.</title>
        <authorList>
            <person name="Ham Y.J."/>
        </authorList>
    </citation>
    <scope>NUCLEOTIDE SEQUENCE [LARGE SCALE GENOMIC DNA]</scope>
    <source>
        <strain evidence="2 3">DLE-14</strain>
    </source>
</reference>
<keyword evidence="1" id="KW-1133">Transmembrane helix</keyword>
<evidence type="ECO:0000256" key="1">
    <source>
        <dbReference type="SAM" id="Phobius"/>
    </source>
</evidence>
<evidence type="ECO:0008006" key="4">
    <source>
        <dbReference type="Google" id="ProtNLM"/>
    </source>
</evidence>
<feature type="transmembrane region" description="Helical" evidence="1">
    <location>
        <begin position="60"/>
        <end position="78"/>
    </location>
</feature>
<protein>
    <recommendedName>
        <fullName evidence="4">DUF3137 domain-containing protein</fullName>
    </recommendedName>
</protein>
<feature type="transmembrane region" description="Helical" evidence="1">
    <location>
        <begin position="84"/>
        <end position="104"/>
    </location>
</feature>
<evidence type="ECO:0000313" key="3">
    <source>
        <dbReference type="Proteomes" id="UP000673394"/>
    </source>
</evidence>
<dbReference type="RefSeq" id="WP_210656778.1">
    <property type="nucleotide sequence ID" value="NZ_JAGKSP010000002.1"/>
</dbReference>
<evidence type="ECO:0000313" key="2">
    <source>
        <dbReference type="EMBL" id="MBP3962517.1"/>
    </source>
</evidence>
<proteinExistence type="predicted"/>
<gene>
    <name evidence="2" type="ORF">I8J30_07335</name>
</gene>